<dbReference type="SUPFAM" id="SSF53474">
    <property type="entry name" value="alpha/beta-Hydrolases"/>
    <property type="match status" value="1"/>
</dbReference>
<name>X0Q0I4_RHOWR</name>
<dbReference type="InterPro" id="IPR000073">
    <property type="entry name" value="AB_hydrolase_1"/>
</dbReference>
<evidence type="ECO:0000313" key="3">
    <source>
        <dbReference type="Proteomes" id="UP000019491"/>
    </source>
</evidence>
<evidence type="ECO:0000259" key="1">
    <source>
        <dbReference type="Pfam" id="PF12697"/>
    </source>
</evidence>
<dbReference type="PANTHER" id="PTHR43689">
    <property type="entry name" value="HYDROLASE"/>
    <property type="match status" value="1"/>
</dbReference>
<dbReference type="AlphaFoldDB" id="X0Q0I4"/>
<dbReference type="OrthoDB" id="7958481at2"/>
<dbReference type="RefSeq" id="WP_037241418.1">
    <property type="nucleotide sequence ID" value="NZ_BAWF01000093.1"/>
</dbReference>
<comment type="caution">
    <text evidence="2">The sequence shown here is derived from an EMBL/GenBank/DDBJ whole genome shotgun (WGS) entry which is preliminary data.</text>
</comment>
<protein>
    <recommendedName>
        <fullName evidence="1">AB hydrolase-1 domain-containing protein</fullName>
    </recommendedName>
</protein>
<dbReference type="Gene3D" id="3.40.50.1820">
    <property type="entry name" value="alpha/beta hydrolase"/>
    <property type="match status" value="1"/>
</dbReference>
<dbReference type="Proteomes" id="UP000019491">
    <property type="component" value="Unassembled WGS sequence"/>
</dbReference>
<evidence type="ECO:0000313" key="2">
    <source>
        <dbReference type="EMBL" id="GAF49524.1"/>
    </source>
</evidence>
<accession>X0Q0I4</accession>
<dbReference type="EMBL" id="BAWF01000093">
    <property type="protein sequence ID" value="GAF49524.1"/>
    <property type="molecule type" value="Genomic_DNA"/>
</dbReference>
<gene>
    <name evidence="2" type="ORF">RW1_093_00110</name>
</gene>
<dbReference type="GO" id="GO:0003824">
    <property type="term" value="F:catalytic activity"/>
    <property type="evidence" value="ECO:0007669"/>
    <property type="project" value="UniProtKB-ARBA"/>
</dbReference>
<dbReference type="InterPro" id="IPR029058">
    <property type="entry name" value="AB_hydrolase_fold"/>
</dbReference>
<reference evidence="2 3" key="1">
    <citation type="submission" date="2014-02" db="EMBL/GenBank/DDBJ databases">
        <title>Whole genome shotgun sequence of Rhodococcus wratislaviensis NBRC 100605.</title>
        <authorList>
            <person name="Hosoyama A."/>
            <person name="Tsuchikane K."/>
            <person name="Yoshida I."/>
            <person name="Ohji S."/>
            <person name="Ichikawa N."/>
            <person name="Yamazoe A."/>
            <person name="Fujita N."/>
        </authorList>
    </citation>
    <scope>NUCLEOTIDE SEQUENCE [LARGE SCALE GENOMIC DNA]</scope>
    <source>
        <strain evidence="2 3">NBRC 100605</strain>
    </source>
</reference>
<organism evidence="2 3">
    <name type="scientific">Rhodococcus wratislaviensis NBRC 100605</name>
    <dbReference type="NCBI Taxonomy" id="1219028"/>
    <lineage>
        <taxon>Bacteria</taxon>
        <taxon>Bacillati</taxon>
        <taxon>Actinomycetota</taxon>
        <taxon>Actinomycetes</taxon>
        <taxon>Mycobacteriales</taxon>
        <taxon>Nocardiaceae</taxon>
        <taxon>Rhodococcus</taxon>
    </lineage>
</organism>
<sequence length="217" mass="22846">MKVAILPGAGSAGLTWETVAAQLDASIHPLPDMTSVEEIATNLLDELPDSPVVLVGASLGAMIAVELTHRRPIAGMVLLAAGFGVTVSDEVLARFDDPDPNFLARMARGGVAEKSEALINARLADFEARGVDVLAHHLRALATYQPVAPSPAVPTVVIQGEFDRSVPLADHVDLARQCRGLLCPIAGIGHSAYLEAPDEVVRLTREIISEAEEASHA</sequence>
<dbReference type="Pfam" id="PF12697">
    <property type="entry name" value="Abhydrolase_6"/>
    <property type="match status" value="1"/>
</dbReference>
<proteinExistence type="predicted"/>
<feature type="domain" description="AB hydrolase-1" evidence="1">
    <location>
        <begin position="6"/>
        <end position="202"/>
    </location>
</feature>
<dbReference type="PANTHER" id="PTHR43689:SF8">
    <property type="entry name" value="ALPHA_BETA-HYDROLASES SUPERFAMILY PROTEIN"/>
    <property type="match status" value="1"/>
</dbReference>
<keyword evidence="3" id="KW-1185">Reference proteome</keyword>